<accession>H6SK35</accession>
<sequence>MRWMVGLGLGLGAGAAGATLGFPGGLAGVGLVSVILAVALIDLDHAVVHDSLALALVLQAVAWRWSLEGLTPDPLVRGLLVFLAAQAMRWLYRRVRGREGLGGGDPAVIAAAALAVSWDSLPLLLSGTGGLALGHIALRAAVSRVRGESGPVTCPLAPSLLATLSVLLSLELITRGHMLSFRVFFGA</sequence>
<dbReference type="HOGENOM" id="CLU_1446602_0_0_5"/>
<dbReference type="GO" id="GO:0004190">
    <property type="term" value="F:aspartic-type endopeptidase activity"/>
    <property type="evidence" value="ECO:0007669"/>
    <property type="project" value="InterPro"/>
</dbReference>
<gene>
    <name evidence="3" type="ORF">RSPPHO_01724</name>
</gene>
<evidence type="ECO:0000313" key="3">
    <source>
        <dbReference type="EMBL" id="CCG08350.1"/>
    </source>
</evidence>
<feature type="transmembrane region" description="Helical" evidence="1">
    <location>
        <begin position="75"/>
        <end position="92"/>
    </location>
</feature>
<organism evidence="3 4">
    <name type="scientific">Pararhodospirillum photometricum DSM 122</name>
    <dbReference type="NCBI Taxonomy" id="1150469"/>
    <lineage>
        <taxon>Bacteria</taxon>
        <taxon>Pseudomonadati</taxon>
        <taxon>Pseudomonadota</taxon>
        <taxon>Alphaproteobacteria</taxon>
        <taxon>Rhodospirillales</taxon>
        <taxon>Rhodospirillaceae</taxon>
        <taxon>Pararhodospirillum</taxon>
    </lineage>
</organism>
<proteinExistence type="predicted"/>
<evidence type="ECO:0000259" key="2">
    <source>
        <dbReference type="Pfam" id="PF01478"/>
    </source>
</evidence>
<dbReference type="GO" id="GO:0016020">
    <property type="term" value="C:membrane"/>
    <property type="evidence" value="ECO:0007669"/>
    <property type="project" value="InterPro"/>
</dbReference>
<dbReference type="EMBL" id="HE663493">
    <property type="protein sequence ID" value="CCG08350.1"/>
    <property type="molecule type" value="Genomic_DNA"/>
</dbReference>
<protein>
    <submittedName>
        <fullName evidence="3">Peptidase A24A, prepilin type IV</fullName>
    </submittedName>
</protein>
<dbReference type="KEGG" id="rpm:RSPPHO_01724"/>
<name>H6SK35_PARPM</name>
<dbReference type="AlphaFoldDB" id="H6SK35"/>
<dbReference type="InterPro" id="IPR000045">
    <property type="entry name" value="Prepilin_IV_endopep_pep"/>
</dbReference>
<reference evidence="3 4" key="1">
    <citation type="submission" date="2012-02" db="EMBL/GenBank/DDBJ databases">
        <title>Shotgun genome sequence of Phaeospirillum photometricum DSM 122.</title>
        <authorList>
            <person name="Duquesne K."/>
            <person name="Sturgis J."/>
        </authorList>
    </citation>
    <scope>NUCLEOTIDE SEQUENCE [LARGE SCALE GENOMIC DNA]</scope>
    <source>
        <strain evidence="4">DSM122</strain>
    </source>
</reference>
<keyword evidence="1" id="KW-0812">Transmembrane</keyword>
<keyword evidence="1" id="KW-1133">Transmembrane helix</keyword>
<evidence type="ECO:0000256" key="1">
    <source>
        <dbReference type="SAM" id="Phobius"/>
    </source>
</evidence>
<dbReference type="STRING" id="1150469.RSPPHO_01724"/>
<keyword evidence="4" id="KW-1185">Reference proteome</keyword>
<feature type="domain" description="Prepilin type IV endopeptidase peptidase" evidence="2">
    <location>
        <begin position="31"/>
        <end position="128"/>
    </location>
</feature>
<evidence type="ECO:0000313" key="4">
    <source>
        <dbReference type="Proteomes" id="UP000033220"/>
    </source>
</evidence>
<dbReference type="Proteomes" id="UP000033220">
    <property type="component" value="Chromosome DSM 122"/>
</dbReference>
<feature type="transmembrane region" description="Helical" evidence="1">
    <location>
        <begin position="25"/>
        <end position="41"/>
    </location>
</feature>
<dbReference type="PATRIC" id="fig|1150469.3.peg.1947"/>
<dbReference type="Pfam" id="PF01478">
    <property type="entry name" value="Peptidase_A24"/>
    <property type="match status" value="1"/>
</dbReference>
<keyword evidence="1" id="KW-0472">Membrane</keyword>